<evidence type="ECO:0000313" key="7">
    <source>
        <dbReference type="EMBL" id="MFC7309797.1"/>
    </source>
</evidence>
<name>A0ABW2JVJ8_9ACTN</name>
<dbReference type="EMBL" id="JBHTCF010000024">
    <property type="protein sequence ID" value="MFC7309797.1"/>
    <property type="molecule type" value="Genomic_DNA"/>
</dbReference>
<evidence type="ECO:0000256" key="2">
    <source>
        <dbReference type="ARBA" id="ARBA00023125"/>
    </source>
</evidence>
<protein>
    <submittedName>
        <fullName evidence="7">TetR/AcrR family transcriptional regulator</fullName>
    </submittedName>
</protein>
<comment type="caution">
    <text evidence="7">The sequence shown here is derived from an EMBL/GenBank/DDBJ whole genome shotgun (WGS) entry which is preliminary data.</text>
</comment>
<dbReference type="InterPro" id="IPR050109">
    <property type="entry name" value="HTH-type_TetR-like_transc_reg"/>
</dbReference>
<dbReference type="RefSeq" id="WP_381839087.1">
    <property type="nucleotide sequence ID" value="NZ_JBHTCF010000024.1"/>
</dbReference>
<feature type="domain" description="HTH tetR-type" evidence="6">
    <location>
        <begin position="11"/>
        <end position="71"/>
    </location>
</feature>
<dbReference type="PANTHER" id="PTHR30055">
    <property type="entry name" value="HTH-TYPE TRANSCRIPTIONAL REGULATOR RUTR"/>
    <property type="match status" value="1"/>
</dbReference>
<dbReference type="Gene3D" id="1.10.357.10">
    <property type="entry name" value="Tetracycline Repressor, domain 2"/>
    <property type="match status" value="1"/>
</dbReference>
<dbReference type="SUPFAM" id="SSF46689">
    <property type="entry name" value="Homeodomain-like"/>
    <property type="match status" value="1"/>
</dbReference>
<dbReference type="PANTHER" id="PTHR30055:SF234">
    <property type="entry name" value="HTH-TYPE TRANSCRIPTIONAL REGULATOR BETI"/>
    <property type="match status" value="1"/>
</dbReference>
<evidence type="ECO:0000256" key="1">
    <source>
        <dbReference type="ARBA" id="ARBA00023015"/>
    </source>
</evidence>
<dbReference type="PRINTS" id="PR00455">
    <property type="entry name" value="HTHTETR"/>
</dbReference>
<sequence length="221" mass="23757">MARRTQEQRKAETRARLIDAAAELFATKGFHAVSAEAVADAADRTTGALYSHFGGKEGLLLALLDVWKERTAAQLSDEVASAPDPGTHFAAMWGSITRPAADRGDSWLLLEVELWLHGARDAQVGSPLARRYAEVRQQLGEGLDQWAEVTGTRLPRTPYETGGLVLGVLLGCALQHRLDPGAVPEQLVVDGLSSLLGLRTPCDVHDPSAPVPPRPTKGKRS</sequence>
<keyword evidence="3" id="KW-0804">Transcription</keyword>
<keyword evidence="8" id="KW-1185">Reference proteome</keyword>
<keyword evidence="1" id="KW-0805">Transcription regulation</keyword>
<dbReference type="SUPFAM" id="SSF48498">
    <property type="entry name" value="Tetracyclin repressor-like, C-terminal domain"/>
    <property type="match status" value="1"/>
</dbReference>
<dbReference type="Pfam" id="PF00440">
    <property type="entry name" value="TetR_N"/>
    <property type="match status" value="1"/>
</dbReference>
<evidence type="ECO:0000256" key="4">
    <source>
        <dbReference type="PROSITE-ProRule" id="PRU00335"/>
    </source>
</evidence>
<feature type="DNA-binding region" description="H-T-H motif" evidence="4">
    <location>
        <begin position="34"/>
        <end position="53"/>
    </location>
</feature>
<accession>A0ABW2JVJ8</accession>
<evidence type="ECO:0000259" key="6">
    <source>
        <dbReference type="PROSITE" id="PS50977"/>
    </source>
</evidence>
<proteinExistence type="predicted"/>
<reference evidence="8" key="1">
    <citation type="journal article" date="2019" name="Int. J. Syst. Evol. Microbiol.">
        <title>The Global Catalogue of Microorganisms (GCM) 10K type strain sequencing project: providing services to taxonomists for standard genome sequencing and annotation.</title>
        <authorList>
            <consortium name="The Broad Institute Genomics Platform"/>
            <consortium name="The Broad Institute Genome Sequencing Center for Infectious Disease"/>
            <person name="Wu L."/>
            <person name="Ma J."/>
        </authorList>
    </citation>
    <scope>NUCLEOTIDE SEQUENCE [LARGE SCALE GENOMIC DNA]</scope>
    <source>
        <strain evidence="8">SYNS20</strain>
    </source>
</reference>
<dbReference type="Proteomes" id="UP001596523">
    <property type="component" value="Unassembled WGS sequence"/>
</dbReference>
<evidence type="ECO:0000313" key="8">
    <source>
        <dbReference type="Proteomes" id="UP001596523"/>
    </source>
</evidence>
<evidence type="ECO:0000256" key="5">
    <source>
        <dbReference type="SAM" id="MobiDB-lite"/>
    </source>
</evidence>
<dbReference type="PROSITE" id="PS50977">
    <property type="entry name" value="HTH_TETR_2"/>
    <property type="match status" value="1"/>
</dbReference>
<dbReference type="InterPro" id="IPR001647">
    <property type="entry name" value="HTH_TetR"/>
</dbReference>
<dbReference type="InterPro" id="IPR009057">
    <property type="entry name" value="Homeodomain-like_sf"/>
</dbReference>
<gene>
    <name evidence="7" type="ORF">ACFQVC_36975</name>
</gene>
<feature type="region of interest" description="Disordered" evidence="5">
    <location>
        <begin position="202"/>
        <end position="221"/>
    </location>
</feature>
<organism evidence="7 8">
    <name type="scientific">Streptomyces monticola</name>
    <dbReference type="NCBI Taxonomy" id="2666263"/>
    <lineage>
        <taxon>Bacteria</taxon>
        <taxon>Bacillati</taxon>
        <taxon>Actinomycetota</taxon>
        <taxon>Actinomycetes</taxon>
        <taxon>Kitasatosporales</taxon>
        <taxon>Streptomycetaceae</taxon>
        <taxon>Streptomyces</taxon>
    </lineage>
</organism>
<keyword evidence="2 4" id="KW-0238">DNA-binding</keyword>
<evidence type="ECO:0000256" key="3">
    <source>
        <dbReference type="ARBA" id="ARBA00023163"/>
    </source>
</evidence>
<dbReference type="InterPro" id="IPR036271">
    <property type="entry name" value="Tet_transcr_reg_TetR-rel_C_sf"/>
</dbReference>